<evidence type="ECO:0000256" key="1">
    <source>
        <dbReference type="ARBA" id="ARBA00005495"/>
    </source>
</evidence>
<dbReference type="PANTHER" id="PTHR33337">
    <property type="entry name" value="GFA DOMAIN-CONTAINING PROTEIN"/>
    <property type="match status" value="1"/>
</dbReference>
<gene>
    <name evidence="6" type="ORF">HNQ66_003263</name>
</gene>
<comment type="caution">
    <text evidence="6">The sequence shown here is derived from an EMBL/GenBank/DDBJ whole genome shotgun (WGS) entry which is preliminary data.</text>
</comment>
<dbReference type="InterPro" id="IPR006913">
    <property type="entry name" value="CENP-V/GFA"/>
</dbReference>
<dbReference type="Pfam" id="PF04828">
    <property type="entry name" value="GFA"/>
    <property type="match status" value="1"/>
</dbReference>
<evidence type="ECO:0000256" key="4">
    <source>
        <dbReference type="ARBA" id="ARBA00023239"/>
    </source>
</evidence>
<dbReference type="SUPFAM" id="SSF51316">
    <property type="entry name" value="Mss4-like"/>
    <property type="match status" value="1"/>
</dbReference>
<evidence type="ECO:0000256" key="3">
    <source>
        <dbReference type="ARBA" id="ARBA00022833"/>
    </source>
</evidence>
<keyword evidence="7" id="KW-1185">Reference proteome</keyword>
<dbReference type="GO" id="GO:0046872">
    <property type="term" value="F:metal ion binding"/>
    <property type="evidence" value="ECO:0007669"/>
    <property type="project" value="UniProtKB-KW"/>
</dbReference>
<protein>
    <recommendedName>
        <fullName evidence="5">CENP-V/GFA domain-containing protein</fullName>
    </recommendedName>
</protein>
<evidence type="ECO:0000313" key="6">
    <source>
        <dbReference type="EMBL" id="MBB5043852.1"/>
    </source>
</evidence>
<dbReference type="GO" id="GO:0016846">
    <property type="term" value="F:carbon-sulfur lyase activity"/>
    <property type="evidence" value="ECO:0007669"/>
    <property type="project" value="InterPro"/>
</dbReference>
<evidence type="ECO:0000313" key="7">
    <source>
        <dbReference type="Proteomes" id="UP000535406"/>
    </source>
</evidence>
<evidence type="ECO:0000256" key="2">
    <source>
        <dbReference type="ARBA" id="ARBA00022723"/>
    </source>
</evidence>
<dbReference type="PROSITE" id="PS51891">
    <property type="entry name" value="CENP_V_GFA"/>
    <property type="match status" value="1"/>
</dbReference>
<reference evidence="6 7" key="1">
    <citation type="submission" date="2020-08" db="EMBL/GenBank/DDBJ databases">
        <title>Genomic Encyclopedia of Type Strains, Phase IV (KMG-IV): sequencing the most valuable type-strain genomes for metagenomic binning, comparative biology and taxonomic classification.</title>
        <authorList>
            <person name="Goeker M."/>
        </authorList>
    </citation>
    <scope>NUCLEOTIDE SEQUENCE [LARGE SCALE GENOMIC DNA]</scope>
    <source>
        <strain evidence="6 7">DSM 21319</strain>
    </source>
</reference>
<dbReference type="AlphaFoldDB" id="A0A7W7YX22"/>
<sequence length="126" mass="13754">MTKHSASCACGALRVRLEAQPLRISLCHCEACKKRTGSAFGVAVFFDRSAAEISGPSQTFERIGESGKQIVFHFCPACGSTVFWYPEMRPDRIALALGAFGDDSGLAPEQAVHKEQQVPWVRIDLP</sequence>
<dbReference type="InterPro" id="IPR011057">
    <property type="entry name" value="Mss4-like_sf"/>
</dbReference>
<dbReference type="Gene3D" id="3.90.1590.10">
    <property type="entry name" value="glutathione-dependent formaldehyde- activating enzyme (gfa)"/>
    <property type="match status" value="1"/>
</dbReference>
<keyword evidence="4" id="KW-0456">Lyase</keyword>
<proteinExistence type="inferred from homology"/>
<feature type="domain" description="CENP-V/GFA" evidence="5">
    <location>
        <begin position="4"/>
        <end position="110"/>
    </location>
</feature>
<accession>A0A7W7YX22</accession>
<dbReference type="PANTHER" id="PTHR33337:SF40">
    <property type="entry name" value="CENP-V_GFA DOMAIN-CONTAINING PROTEIN-RELATED"/>
    <property type="match status" value="1"/>
</dbReference>
<dbReference type="RefSeq" id="WP_184145210.1">
    <property type="nucleotide sequence ID" value="NZ_JACHIK010000011.1"/>
</dbReference>
<evidence type="ECO:0000259" key="5">
    <source>
        <dbReference type="PROSITE" id="PS51891"/>
    </source>
</evidence>
<keyword evidence="2" id="KW-0479">Metal-binding</keyword>
<comment type="similarity">
    <text evidence="1">Belongs to the Gfa family.</text>
</comment>
<keyword evidence="3" id="KW-0862">Zinc</keyword>
<dbReference type="EMBL" id="JACHIK010000011">
    <property type="protein sequence ID" value="MBB5043852.1"/>
    <property type="molecule type" value="Genomic_DNA"/>
</dbReference>
<name>A0A7W7YX22_9HYPH</name>
<dbReference type="Proteomes" id="UP000535406">
    <property type="component" value="Unassembled WGS sequence"/>
</dbReference>
<organism evidence="6 7">
    <name type="scientific">Shinella fusca</name>
    <dbReference type="NCBI Taxonomy" id="544480"/>
    <lineage>
        <taxon>Bacteria</taxon>
        <taxon>Pseudomonadati</taxon>
        <taxon>Pseudomonadota</taxon>
        <taxon>Alphaproteobacteria</taxon>
        <taxon>Hyphomicrobiales</taxon>
        <taxon>Rhizobiaceae</taxon>
        <taxon>Shinella</taxon>
    </lineage>
</organism>